<accession>A0ABY6P3S0</accession>
<protein>
    <submittedName>
        <fullName evidence="2">MarR family transcriptional regulator</fullName>
    </submittedName>
</protein>
<keyword evidence="3" id="KW-1185">Reference proteome</keyword>
<dbReference type="Gene3D" id="1.10.10.10">
    <property type="entry name" value="Winged helix-like DNA-binding domain superfamily/Winged helix DNA-binding domain"/>
    <property type="match status" value="1"/>
</dbReference>
<dbReference type="InterPro" id="IPR036390">
    <property type="entry name" value="WH_DNA-bd_sf"/>
</dbReference>
<dbReference type="InterPro" id="IPR036388">
    <property type="entry name" value="WH-like_DNA-bd_sf"/>
</dbReference>
<gene>
    <name evidence="2" type="ORF">RHODO2019_07805</name>
</gene>
<evidence type="ECO:0000259" key="1">
    <source>
        <dbReference type="PROSITE" id="PS50995"/>
    </source>
</evidence>
<dbReference type="PANTHER" id="PTHR33164:SF99">
    <property type="entry name" value="MARR FAMILY REGULATORY PROTEIN"/>
    <property type="match status" value="1"/>
</dbReference>
<name>A0ABY6P3S0_9NOCA</name>
<sequence>MVAEDVQDWPTGRLLSAAARVVEHSWEGLLREHGLTHAGLIALHCLGSGPSPQRALAQLCRVTDQTMSRTVGKLVRGGFVERSADPTDERKVVVTITGAGRGVHERMVAAERSDAVLTSAVSDPAALRAALVEILTRA</sequence>
<dbReference type="EMBL" id="CP110615">
    <property type="protein sequence ID" value="UZJ26297.1"/>
    <property type="molecule type" value="Genomic_DNA"/>
</dbReference>
<dbReference type="Proteomes" id="UP001164965">
    <property type="component" value="Chromosome"/>
</dbReference>
<proteinExistence type="predicted"/>
<dbReference type="Pfam" id="PF12802">
    <property type="entry name" value="MarR_2"/>
    <property type="match status" value="1"/>
</dbReference>
<feature type="domain" description="HTH marR-type" evidence="1">
    <location>
        <begin position="8"/>
        <end position="138"/>
    </location>
</feature>
<dbReference type="PROSITE" id="PS50995">
    <property type="entry name" value="HTH_MARR_2"/>
    <property type="match status" value="1"/>
</dbReference>
<dbReference type="PANTHER" id="PTHR33164">
    <property type="entry name" value="TRANSCRIPTIONAL REGULATOR, MARR FAMILY"/>
    <property type="match status" value="1"/>
</dbReference>
<dbReference type="InterPro" id="IPR000835">
    <property type="entry name" value="HTH_MarR-typ"/>
</dbReference>
<dbReference type="InterPro" id="IPR039422">
    <property type="entry name" value="MarR/SlyA-like"/>
</dbReference>
<evidence type="ECO:0000313" key="2">
    <source>
        <dbReference type="EMBL" id="UZJ26297.1"/>
    </source>
</evidence>
<reference evidence="2" key="1">
    <citation type="submission" date="2022-10" db="EMBL/GenBank/DDBJ databases">
        <title>Rhodococcus sp.75.</title>
        <authorList>
            <person name="Sun M."/>
        </authorList>
    </citation>
    <scope>NUCLEOTIDE SEQUENCE</scope>
    <source>
        <strain evidence="2">75</strain>
    </source>
</reference>
<dbReference type="RefSeq" id="WP_265384401.1">
    <property type="nucleotide sequence ID" value="NZ_CP110615.1"/>
</dbReference>
<organism evidence="2 3">
    <name type="scientific">Rhodococcus antarcticus</name>
    <dbReference type="NCBI Taxonomy" id="2987751"/>
    <lineage>
        <taxon>Bacteria</taxon>
        <taxon>Bacillati</taxon>
        <taxon>Actinomycetota</taxon>
        <taxon>Actinomycetes</taxon>
        <taxon>Mycobacteriales</taxon>
        <taxon>Nocardiaceae</taxon>
        <taxon>Rhodococcus</taxon>
    </lineage>
</organism>
<dbReference type="SMART" id="SM00347">
    <property type="entry name" value="HTH_MARR"/>
    <property type="match status" value="1"/>
</dbReference>
<evidence type="ECO:0000313" key="3">
    <source>
        <dbReference type="Proteomes" id="UP001164965"/>
    </source>
</evidence>
<dbReference type="SUPFAM" id="SSF46785">
    <property type="entry name" value="Winged helix' DNA-binding domain"/>
    <property type="match status" value="1"/>
</dbReference>